<evidence type="ECO:0000256" key="11">
    <source>
        <dbReference type="ARBA" id="ARBA00023288"/>
    </source>
</evidence>
<evidence type="ECO:0000256" key="12">
    <source>
        <dbReference type="ARBA" id="ARBA00023316"/>
    </source>
</evidence>
<evidence type="ECO:0000313" key="18">
    <source>
        <dbReference type="Proteomes" id="UP000307440"/>
    </source>
</evidence>
<evidence type="ECO:0000256" key="14">
    <source>
        <dbReference type="ARBA" id="ARBA00024056"/>
    </source>
</evidence>
<proteinExistence type="predicted"/>
<dbReference type="GO" id="GO:0004099">
    <property type="term" value="F:chitin deacetylase activity"/>
    <property type="evidence" value="ECO:0007669"/>
    <property type="project" value="UniProtKB-EC"/>
</dbReference>
<reference evidence="17 18" key="1">
    <citation type="journal article" date="2019" name="Nat. Ecol. Evol.">
        <title>Megaphylogeny resolves global patterns of mushroom evolution.</title>
        <authorList>
            <person name="Varga T."/>
            <person name="Krizsan K."/>
            <person name="Foldi C."/>
            <person name="Dima B."/>
            <person name="Sanchez-Garcia M."/>
            <person name="Sanchez-Ramirez S."/>
            <person name="Szollosi G.J."/>
            <person name="Szarkandi J.G."/>
            <person name="Papp V."/>
            <person name="Albert L."/>
            <person name="Andreopoulos W."/>
            <person name="Angelini C."/>
            <person name="Antonin V."/>
            <person name="Barry K.W."/>
            <person name="Bougher N.L."/>
            <person name="Buchanan P."/>
            <person name="Buyck B."/>
            <person name="Bense V."/>
            <person name="Catcheside P."/>
            <person name="Chovatia M."/>
            <person name="Cooper J."/>
            <person name="Damon W."/>
            <person name="Desjardin D."/>
            <person name="Finy P."/>
            <person name="Geml J."/>
            <person name="Haridas S."/>
            <person name="Hughes K."/>
            <person name="Justo A."/>
            <person name="Karasinski D."/>
            <person name="Kautmanova I."/>
            <person name="Kiss B."/>
            <person name="Kocsube S."/>
            <person name="Kotiranta H."/>
            <person name="LaButti K.M."/>
            <person name="Lechner B.E."/>
            <person name="Liimatainen K."/>
            <person name="Lipzen A."/>
            <person name="Lukacs Z."/>
            <person name="Mihaltcheva S."/>
            <person name="Morgado L.N."/>
            <person name="Niskanen T."/>
            <person name="Noordeloos M.E."/>
            <person name="Ohm R.A."/>
            <person name="Ortiz-Santana B."/>
            <person name="Ovrebo C."/>
            <person name="Racz N."/>
            <person name="Riley R."/>
            <person name="Savchenko A."/>
            <person name="Shiryaev A."/>
            <person name="Soop K."/>
            <person name="Spirin V."/>
            <person name="Szebenyi C."/>
            <person name="Tomsovsky M."/>
            <person name="Tulloss R.E."/>
            <person name="Uehling J."/>
            <person name="Grigoriev I.V."/>
            <person name="Vagvolgyi C."/>
            <person name="Papp T."/>
            <person name="Martin F.M."/>
            <person name="Miettinen O."/>
            <person name="Hibbett D.S."/>
            <person name="Nagy L.G."/>
        </authorList>
    </citation>
    <scope>NUCLEOTIDE SEQUENCE [LARGE SCALE GENOMIC DNA]</scope>
    <source>
        <strain evidence="17 18">CBS 121175</strain>
    </source>
</reference>
<dbReference type="GO" id="GO:0000272">
    <property type="term" value="P:polysaccharide catabolic process"/>
    <property type="evidence" value="ECO:0007669"/>
    <property type="project" value="UniProtKB-KW"/>
</dbReference>
<keyword evidence="18" id="KW-1185">Reference proteome</keyword>
<evidence type="ECO:0000256" key="3">
    <source>
        <dbReference type="ARBA" id="ARBA00022475"/>
    </source>
</evidence>
<keyword evidence="4" id="KW-0336">GPI-anchor</keyword>
<dbReference type="GO" id="GO:0009272">
    <property type="term" value="P:fungal-type cell wall biogenesis"/>
    <property type="evidence" value="ECO:0007669"/>
    <property type="project" value="UniProtKB-ARBA"/>
</dbReference>
<evidence type="ECO:0000256" key="8">
    <source>
        <dbReference type="ARBA" id="ARBA00023136"/>
    </source>
</evidence>
<dbReference type="InterPro" id="IPR002509">
    <property type="entry name" value="NODB_dom"/>
</dbReference>
<evidence type="ECO:0000256" key="6">
    <source>
        <dbReference type="ARBA" id="ARBA00022801"/>
    </source>
</evidence>
<dbReference type="PROSITE" id="PS51677">
    <property type="entry name" value="NODB"/>
    <property type="match status" value="1"/>
</dbReference>
<dbReference type="GO" id="GO:0006032">
    <property type="term" value="P:chitin catabolic process"/>
    <property type="evidence" value="ECO:0007669"/>
    <property type="project" value="UniProtKB-KW"/>
</dbReference>
<evidence type="ECO:0000313" key="17">
    <source>
        <dbReference type="EMBL" id="TFK18270.1"/>
    </source>
</evidence>
<organism evidence="17 18">
    <name type="scientific">Coprinopsis marcescibilis</name>
    <name type="common">Agaric fungus</name>
    <name type="synonym">Psathyrella marcescibilis</name>
    <dbReference type="NCBI Taxonomy" id="230819"/>
    <lineage>
        <taxon>Eukaryota</taxon>
        <taxon>Fungi</taxon>
        <taxon>Dikarya</taxon>
        <taxon>Basidiomycota</taxon>
        <taxon>Agaricomycotina</taxon>
        <taxon>Agaricomycetes</taxon>
        <taxon>Agaricomycetidae</taxon>
        <taxon>Agaricales</taxon>
        <taxon>Agaricineae</taxon>
        <taxon>Psathyrellaceae</taxon>
        <taxon>Coprinopsis</taxon>
    </lineage>
</organism>
<dbReference type="STRING" id="230819.A0A5C3KE38"/>
<evidence type="ECO:0000256" key="5">
    <source>
        <dbReference type="ARBA" id="ARBA00022723"/>
    </source>
</evidence>
<keyword evidence="7" id="KW-0146">Chitin degradation</keyword>
<dbReference type="SUPFAM" id="SSF88713">
    <property type="entry name" value="Glycoside hydrolase/deacetylase"/>
    <property type="match status" value="1"/>
</dbReference>
<dbReference type="GO" id="GO:0046872">
    <property type="term" value="F:metal ion binding"/>
    <property type="evidence" value="ECO:0007669"/>
    <property type="project" value="UniProtKB-KW"/>
</dbReference>
<dbReference type="GO" id="GO:0071555">
    <property type="term" value="P:cell wall organization"/>
    <property type="evidence" value="ECO:0007669"/>
    <property type="project" value="UniProtKB-KW"/>
</dbReference>
<dbReference type="PANTHER" id="PTHR10587:SF133">
    <property type="entry name" value="CHITIN DEACETYLASE 1-RELATED"/>
    <property type="match status" value="1"/>
</dbReference>
<evidence type="ECO:0000259" key="16">
    <source>
        <dbReference type="PROSITE" id="PS51677"/>
    </source>
</evidence>
<dbReference type="InterPro" id="IPR011330">
    <property type="entry name" value="Glyco_hydro/deAcase_b/a-brl"/>
</dbReference>
<dbReference type="Gene3D" id="3.20.20.370">
    <property type="entry name" value="Glycoside hydrolase/deacetylase"/>
    <property type="match status" value="1"/>
</dbReference>
<keyword evidence="4" id="KW-0325">Glycoprotein</keyword>
<feature type="non-terminal residue" evidence="17">
    <location>
        <position position="1"/>
    </location>
</feature>
<evidence type="ECO:0000256" key="13">
    <source>
        <dbReference type="ARBA" id="ARBA00023326"/>
    </source>
</evidence>
<keyword evidence="10" id="KW-0170">Cobalt</keyword>
<name>A0A5C3KE38_COPMA</name>
<dbReference type="Pfam" id="PF01522">
    <property type="entry name" value="Polysacc_deac_1"/>
    <property type="match status" value="1"/>
</dbReference>
<sequence>LKATFFVVGSRVYFLPEVLQHEYISGHQIAIHTWSHTPLTTLTDDQVIAELGWSKEIIREVLGVTPTHMRPPYGDIDDRVRNISLAMGLTPVMWTRNEEGFAFNTQDFEVAGSLATIEQVLTNWNNIKTSSANLNTGFIVLQHDLNQQAVDAATGYIIPDGLAQSPALTIEPVITCLNMPMANAYIETNNNATNPFIAKLGGSGVIATPGGLGSLLVVTTGLLLGLFAL</sequence>
<evidence type="ECO:0000256" key="4">
    <source>
        <dbReference type="ARBA" id="ARBA00022622"/>
    </source>
</evidence>
<dbReference type="PANTHER" id="PTHR10587">
    <property type="entry name" value="GLYCOSYL TRANSFERASE-RELATED"/>
    <property type="match status" value="1"/>
</dbReference>
<keyword evidence="13" id="KW-0624">Polysaccharide degradation</keyword>
<evidence type="ECO:0000256" key="10">
    <source>
        <dbReference type="ARBA" id="ARBA00023285"/>
    </source>
</evidence>
<keyword evidence="8" id="KW-0472">Membrane</keyword>
<dbReference type="Proteomes" id="UP000307440">
    <property type="component" value="Unassembled WGS sequence"/>
</dbReference>
<keyword evidence="3" id="KW-1003">Cell membrane</keyword>
<dbReference type="GO" id="GO:0098552">
    <property type="term" value="C:side of membrane"/>
    <property type="evidence" value="ECO:0007669"/>
    <property type="project" value="UniProtKB-KW"/>
</dbReference>
<dbReference type="InterPro" id="IPR050248">
    <property type="entry name" value="Polysacc_deacetylase_ArnD"/>
</dbReference>
<comment type="subcellular location">
    <subcellularLocation>
        <location evidence="2">Cell membrane</location>
        <topology evidence="2">Lipid-anchor</topology>
        <topology evidence="2">GPI-anchor</topology>
    </subcellularLocation>
</comment>
<evidence type="ECO:0000256" key="9">
    <source>
        <dbReference type="ARBA" id="ARBA00023277"/>
    </source>
</evidence>
<evidence type="ECO:0000256" key="2">
    <source>
        <dbReference type="ARBA" id="ARBA00004609"/>
    </source>
</evidence>
<comment type="catalytic activity">
    <reaction evidence="15">
        <text>[(1-&gt;4)-N-acetyl-beta-D-glucosaminyl](n) + n H2O = chitosan + n acetate</text>
        <dbReference type="Rhea" id="RHEA:10464"/>
        <dbReference type="Rhea" id="RHEA-COMP:9593"/>
        <dbReference type="Rhea" id="RHEA-COMP:9597"/>
        <dbReference type="ChEBI" id="CHEBI:15377"/>
        <dbReference type="ChEBI" id="CHEBI:17029"/>
        <dbReference type="ChEBI" id="CHEBI:30089"/>
        <dbReference type="ChEBI" id="CHEBI:57704"/>
        <dbReference type="EC" id="3.5.1.41"/>
    </reaction>
    <physiologicalReaction direction="left-to-right" evidence="15">
        <dbReference type="Rhea" id="RHEA:10465"/>
    </physiologicalReaction>
</comment>
<feature type="domain" description="NodB homology" evidence="16">
    <location>
        <begin position="1"/>
        <end position="171"/>
    </location>
</feature>
<keyword evidence="9" id="KW-0119">Carbohydrate metabolism</keyword>
<evidence type="ECO:0000256" key="15">
    <source>
        <dbReference type="ARBA" id="ARBA00048494"/>
    </source>
</evidence>
<dbReference type="OrthoDB" id="407355at2759"/>
<protein>
    <recommendedName>
        <fullName evidence="14">chitin deacetylase</fullName>
        <ecNumber evidence="14">3.5.1.41</ecNumber>
    </recommendedName>
</protein>
<keyword evidence="6 17" id="KW-0378">Hydrolase</keyword>
<accession>A0A5C3KE38</accession>
<keyword evidence="5" id="KW-0479">Metal-binding</keyword>
<keyword evidence="12" id="KW-0961">Cell wall biogenesis/degradation</keyword>
<evidence type="ECO:0000256" key="7">
    <source>
        <dbReference type="ARBA" id="ARBA00023024"/>
    </source>
</evidence>
<dbReference type="AlphaFoldDB" id="A0A5C3KE38"/>
<dbReference type="EMBL" id="ML210416">
    <property type="protein sequence ID" value="TFK18270.1"/>
    <property type="molecule type" value="Genomic_DNA"/>
</dbReference>
<comment type="cofactor">
    <cofactor evidence="1">
        <name>Co(2+)</name>
        <dbReference type="ChEBI" id="CHEBI:48828"/>
    </cofactor>
</comment>
<dbReference type="EC" id="3.5.1.41" evidence="14"/>
<keyword evidence="11" id="KW-0449">Lipoprotein</keyword>
<evidence type="ECO:0000256" key="1">
    <source>
        <dbReference type="ARBA" id="ARBA00001941"/>
    </source>
</evidence>
<gene>
    <name evidence="17" type="ORF">FA15DRAFT_710021</name>
</gene>
<dbReference type="GO" id="GO:0005886">
    <property type="term" value="C:plasma membrane"/>
    <property type="evidence" value="ECO:0007669"/>
    <property type="project" value="UniProtKB-SubCell"/>
</dbReference>